<evidence type="ECO:0000313" key="1">
    <source>
        <dbReference type="EMBL" id="KAJ7518353.1"/>
    </source>
</evidence>
<comment type="caution">
    <text evidence="1">The sequence shown here is derived from an EMBL/GenBank/DDBJ whole genome shotgun (WGS) entry which is preliminary data.</text>
</comment>
<organism evidence="1 2">
    <name type="scientific">Diphasiastrum complanatum</name>
    <name type="common">Issler's clubmoss</name>
    <name type="synonym">Lycopodium complanatum</name>
    <dbReference type="NCBI Taxonomy" id="34168"/>
    <lineage>
        <taxon>Eukaryota</taxon>
        <taxon>Viridiplantae</taxon>
        <taxon>Streptophyta</taxon>
        <taxon>Embryophyta</taxon>
        <taxon>Tracheophyta</taxon>
        <taxon>Lycopodiopsida</taxon>
        <taxon>Lycopodiales</taxon>
        <taxon>Lycopodiaceae</taxon>
        <taxon>Lycopodioideae</taxon>
        <taxon>Diphasiastrum</taxon>
    </lineage>
</organism>
<protein>
    <submittedName>
        <fullName evidence="1">Uncharacterized protein</fullName>
    </submittedName>
</protein>
<keyword evidence="2" id="KW-1185">Reference proteome</keyword>
<name>A0ACC2ALA5_DIPCM</name>
<accession>A0ACC2ALA5</accession>
<evidence type="ECO:0000313" key="2">
    <source>
        <dbReference type="Proteomes" id="UP001162992"/>
    </source>
</evidence>
<proteinExistence type="predicted"/>
<reference evidence="2" key="1">
    <citation type="journal article" date="2024" name="Proc. Natl. Acad. Sci. U.S.A.">
        <title>Extraordinary preservation of gene collinearity over three hundred million years revealed in homosporous lycophytes.</title>
        <authorList>
            <person name="Li C."/>
            <person name="Wickell D."/>
            <person name="Kuo L.Y."/>
            <person name="Chen X."/>
            <person name="Nie B."/>
            <person name="Liao X."/>
            <person name="Peng D."/>
            <person name="Ji J."/>
            <person name="Jenkins J."/>
            <person name="Williams M."/>
            <person name="Shu S."/>
            <person name="Plott C."/>
            <person name="Barry K."/>
            <person name="Rajasekar S."/>
            <person name="Grimwood J."/>
            <person name="Han X."/>
            <person name="Sun S."/>
            <person name="Hou Z."/>
            <person name="He W."/>
            <person name="Dai G."/>
            <person name="Sun C."/>
            <person name="Schmutz J."/>
            <person name="Leebens-Mack J.H."/>
            <person name="Li F.W."/>
            <person name="Wang L."/>
        </authorList>
    </citation>
    <scope>NUCLEOTIDE SEQUENCE [LARGE SCALE GENOMIC DNA]</scope>
    <source>
        <strain evidence="2">cv. PW_Plant_1</strain>
    </source>
</reference>
<dbReference type="Proteomes" id="UP001162992">
    <property type="component" value="Chromosome 21"/>
</dbReference>
<gene>
    <name evidence="1" type="ORF">O6H91_21G065200</name>
</gene>
<sequence length="194" mass="20132">MAAALPRPPLLPGASDLRATLSHRHRPTDLLLCCLSRSASSDGSSCGTAALSIKQTKLGGFETRSSSSRRRRNGKKCMLVCQSQILELAPAAAAAYGLTLLGGGAFSYLRTGSKGSLFGGVTGGISLVVAYFLMQAPETRNIGSAIGFGAAFLFVAVFAIRLAATRKAMPSGLLMAISIAAAVVFFNAYLEARL</sequence>
<dbReference type="EMBL" id="CM055112">
    <property type="protein sequence ID" value="KAJ7518353.1"/>
    <property type="molecule type" value="Genomic_DNA"/>
</dbReference>